<sequence length="107" mass="11493">MMKKAQLALEQKMINGKKYAKNHVFAELLKQRKSGANDKVLAGEGANDVANAAQGGESDISRLVSENGDDAGGAGIDDPVLMVTKAQREREIAKLTESVQEMIGHQK</sequence>
<gene>
    <name evidence="2" type="ORF">DD238_007767</name>
</gene>
<feature type="region of interest" description="Disordered" evidence="1">
    <location>
        <begin position="52"/>
        <end position="79"/>
    </location>
</feature>
<dbReference type="Proteomes" id="UP000282087">
    <property type="component" value="Unassembled WGS sequence"/>
</dbReference>
<comment type="caution">
    <text evidence="2">The sequence shown here is derived from an EMBL/GenBank/DDBJ whole genome shotgun (WGS) entry which is preliminary data.</text>
</comment>
<dbReference type="EMBL" id="QLLG01000660">
    <property type="protein sequence ID" value="RMX62403.1"/>
    <property type="molecule type" value="Genomic_DNA"/>
</dbReference>
<dbReference type="VEuPathDB" id="FungiDB:DD237_007918"/>
<evidence type="ECO:0000313" key="2">
    <source>
        <dbReference type="EMBL" id="RMX62403.1"/>
    </source>
</evidence>
<name>A0A3M6V8S9_9STRA</name>
<organism evidence="2 3">
    <name type="scientific">Peronospora effusa</name>
    <dbReference type="NCBI Taxonomy" id="542832"/>
    <lineage>
        <taxon>Eukaryota</taxon>
        <taxon>Sar</taxon>
        <taxon>Stramenopiles</taxon>
        <taxon>Oomycota</taxon>
        <taxon>Peronosporomycetes</taxon>
        <taxon>Peronosporales</taxon>
        <taxon>Peronosporaceae</taxon>
        <taxon>Peronospora</taxon>
    </lineage>
</organism>
<dbReference type="AlphaFoldDB" id="A0A3M6V8S9"/>
<keyword evidence="3" id="KW-1185">Reference proteome</keyword>
<evidence type="ECO:0000313" key="3">
    <source>
        <dbReference type="Proteomes" id="UP000282087"/>
    </source>
</evidence>
<protein>
    <submittedName>
        <fullName evidence="2">Uncharacterized protein</fullName>
    </submittedName>
</protein>
<accession>A0A3M6V8S9</accession>
<proteinExistence type="predicted"/>
<reference evidence="2 3" key="1">
    <citation type="submission" date="2018-06" db="EMBL/GenBank/DDBJ databases">
        <title>Comparative genomics of downy mildews reveals potential adaptations to biotrophy.</title>
        <authorList>
            <person name="Fletcher K."/>
            <person name="Klosterman S.J."/>
            <person name="Derevnina L."/>
            <person name="Martin F."/>
            <person name="Koike S."/>
            <person name="Reyes Chin-Wo S."/>
            <person name="Mou B."/>
            <person name="Michelmore R."/>
        </authorList>
    </citation>
    <scope>NUCLEOTIDE SEQUENCE [LARGE SCALE GENOMIC DNA]</scope>
    <source>
        <strain evidence="2 3">R14</strain>
    </source>
</reference>
<evidence type="ECO:0000256" key="1">
    <source>
        <dbReference type="SAM" id="MobiDB-lite"/>
    </source>
</evidence>